<comment type="caution">
    <text evidence="2">The sequence shown here is derived from an EMBL/GenBank/DDBJ whole genome shotgun (WGS) entry which is preliminary data.</text>
</comment>
<evidence type="ECO:0000256" key="1">
    <source>
        <dbReference type="SAM" id="MobiDB-lite"/>
    </source>
</evidence>
<keyword evidence="3" id="KW-1185">Reference proteome</keyword>
<evidence type="ECO:0000313" key="2">
    <source>
        <dbReference type="EMBL" id="GLV61194.1"/>
    </source>
</evidence>
<dbReference type="Proteomes" id="UP001344906">
    <property type="component" value="Unassembled WGS sequence"/>
</dbReference>
<reference evidence="2 3" key="1">
    <citation type="submission" date="2023-02" db="EMBL/GenBank/DDBJ databases">
        <title>Dictyobacter halimunensis sp. nov., a new member of the class Ktedonobacteria from forest soil in a geothermal area.</title>
        <authorList>
            <person name="Rachmania M.K."/>
            <person name="Ningsih F."/>
            <person name="Sakai Y."/>
            <person name="Yabe S."/>
            <person name="Yokota A."/>
            <person name="Sjamsuridzal W."/>
        </authorList>
    </citation>
    <scope>NUCLEOTIDE SEQUENCE [LARGE SCALE GENOMIC DNA]</scope>
    <source>
        <strain evidence="2 3">S3.2.2.5</strain>
    </source>
</reference>
<accession>A0ABQ6G8M5</accession>
<gene>
    <name evidence="2" type="ORF">KDH_80100</name>
</gene>
<protein>
    <recommendedName>
        <fullName evidence="4">RepB-like DNA primase domain-containing protein</fullName>
    </recommendedName>
</protein>
<sequence>MHPDLLQAAHLLFSIAGPAPEHIKMSRSGPAKYYTISHAITLEECARHLQGIKTRGATLRHPEHQTRALAFDADVTRLYPGWWWITGAAQHLAAAGYRPLLEPSPAGRGGHLWLIFEDLVDVRAARRHVCQIAPVLRDVKEYWPGPEHAPRWNKVRLPGGRYVSPDRSAWCQLYDAHGQELSRDGLAAAQVLLTSQTPVGIVPPSSPDDLRDTEANAPVRPQAHPALPAPPGASSSRTAATTDGRQQKHDAASHRFLWFHYTPRQVADWYNARHTADDLIEFDRHGMANAGLIGRPERTPSLARTPDGRHWTDFGAGALQDDGRVDGGDVLELLVRINGGRKAEILRQLGQEMVAEARAELERAAQASVLPAPWVQEIMSEAGWTRYWRLRRGQSSGA</sequence>
<evidence type="ECO:0008006" key="4">
    <source>
        <dbReference type="Google" id="ProtNLM"/>
    </source>
</evidence>
<organism evidence="2 3">
    <name type="scientific">Dictyobacter halimunensis</name>
    <dbReference type="NCBI Taxonomy" id="3026934"/>
    <lineage>
        <taxon>Bacteria</taxon>
        <taxon>Bacillati</taxon>
        <taxon>Chloroflexota</taxon>
        <taxon>Ktedonobacteria</taxon>
        <taxon>Ktedonobacterales</taxon>
        <taxon>Dictyobacteraceae</taxon>
        <taxon>Dictyobacter</taxon>
    </lineage>
</organism>
<dbReference type="RefSeq" id="WP_338258620.1">
    <property type="nucleotide sequence ID" value="NZ_BSRI01000003.1"/>
</dbReference>
<proteinExistence type="predicted"/>
<feature type="region of interest" description="Disordered" evidence="1">
    <location>
        <begin position="220"/>
        <end position="249"/>
    </location>
</feature>
<name>A0ABQ6G8M5_9CHLR</name>
<dbReference type="EMBL" id="BSRI01000003">
    <property type="protein sequence ID" value="GLV61194.1"/>
    <property type="molecule type" value="Genomic_DNA"/>
</dbReference>
<evidence type="ECO:0000313" key="3">
    <source>
        <dbReference type="Proteomes" id="UP001344906"/>
    </source>
</evidence>
<feature type="compositionally biased region" description="Low complexity" evidence="1">
    <location>
        <begin position="221"/>
        <end position="236"/>
    </location>
</feature>